<gene>
    <name evidence="2" type="ORF">PIBRA_LOCUS5383</name>
</gene>
<dbReference type="EMBL" id="CALOZG010000005">
    <property type="protein sequence ID" value="CAH4028555.1"/>
    <property type="molecule type" value="Genomic_DNA"/>
</dbReference>
<dbReference type="PANTHER" id="PTHR13523:SF2">
    <property type="entry name" value="COILED-COIL-HELIX-COILED-COIL-HELIX DOMAIN CONTAINING 2, ISOFORM A-RELATED"/>
    <property type="match status" value="1"/>
</dbReference>
<feature type="compositionally biased region" description="Low complexity" evidence="1">
    <location>
        <begin position="34"/>
        <end position="46"/>
    </location>
</feature>
<dbReference type="PANTHER" id="PTHR13523">
    <property type="entry name" value="COILED-COIL-HELIX-COILED-COIL-HELIX DOMAIN CONTAINING 2/NUR77"/>
    <property type="match status" value="1"/>
</dbReference>
<feature type="compositionally biased region" description="Pro residues" evidence="1">
    <location>
        <begin position="9"/>
        <end position="33"/>
    </location>
</feature>
<protein>
    <recommendedName>
        <fullName evidence="4">CHCH domain-containing protein</fullName>
    </recommendedName>
</protein>
<proteinExistence type="predicted"/>
<evidence type="ECO:0000313" key="3">
    <source>
        <dbReference type="Proteomes" id="UP001152562"/>
    </source>
</evidence>
<evidence type="ECO:0000313" key="2">
    <source>
        <dbReference type="EMBL" id="CAH4028555.1"/>
    </source>
</evidence>
<sequence>MPRRGRSASPPPAPQRRAAPPPSRVPAPAPPSMPATSSAQPQQPSMFSQMAATAGGVAVGSAVGHVAGSALTGMFSGGGSSEPAQQQAAQPAQATYQQYQGTQQPQGACAWEIKQFLECAQQQSDLSLCEGFNEALQNASIPSPYFCSSSGSRSRYSRADQHAPARAPPVVVTPMPRRSIFRDAAAVAGGVTVGTTMGHLAGEAISSLFTGRRREEVMHSLPQNYQLGTEPSGPCAYEIAQFLQCAANRDNLQECEAFNEALRDCKRRNRLP</sequence>
<keyword evidence="3" id="KW-1185">Reference proteome</keyword>
<dbReference type="GO" id="GO:0005739">
    <property type="term" value="C:mitochondrion"/>
    <property type="evidence" value="ECO:0007669"/>
    <property type="project" value="TreeGrafter"/>
</dbReference>
<name>A0A9P0TBL6_PIEBR</name>
<feature type="region of interest" description="Disordered" evidence="1">
    <location>
        <begin position="1"/>
        <end position="46"/>
    </location>
</feature>
<dbReference type="InterPro" id="IPR055304">
    <property type="entry name" value="CHCHD2/10-like"/>
</dbReference>
<reference evidence="2" key="1">
    <citation type="submission" date="2022-05" db="EMBL/GenBank/DDBJ databases">
        <authorList>
            <person name="Okamura Y."/>
        </authorList>
    </citation>
    <scope>NUCLEOTIDE SEQUENCE</scope>
</reference>
<accession>A0A9P0TBL6</accession>
<dbReference type="GO" id="GO:0005634">
    <property type="term" value="C:nucleus"/>
    <property type="evidence" value="ECO:0007669"/>
    <property type="project" value="TreeGrafter"/>
</dbReference>
<organism evidence="2 3">
    <name type="scientific">Pieris brassicae</name>
    <name type="common">White butterfly</name>
    <name type="synonym">Large white butterfly</name>
    <dbReference type="NCBI Taxonomy" id="7116"/>
    <lineage>
        <taxon>Eukaryota</taxon>
        <taxon>Metazoa</taxon>
        <taxon>Ecdysozoa</taxon>
        <taxon>Arthropoda</taxon>
        <taxon>Hexapoda</taxon>
        <taxon>Insecta</taxon>
        <taxon>Pterygota</taxon>
        <taxon>Neoptera</taxon>
        <taxon>Endopterygota</taxon>
        <taxon>Lepidoptera</taxon>
        <taxon>Glossata</taxon>
        <taxon>Ditrysia</taxon>
        <taxon>Papilionoidea</taxon>
        <taxon>Pieridae</taxon>
        <taxon>Pierinae</taxon>
        <taxon>Pieris</taxon>
    </lineage>
</organism>
<comment type="caution">
    <text evidence="2">The sequence shown here is derived from an EMBL/GenBank/DDBJ whole genome shotgun (WGS) entry which is preliminary data.</text>
</comment>
<evidence type="ECO:0008006" key="4">
    <source>
        <dbReference type="Google" id="ProtNLM"/>
    </source>
</evidence>
<evidence type="ECO:0000256" key="1">
    <source>
        <dbReference type="SAM" id="MobiDB-lite"/>
    </source>
</evidence>
<dbReference type="PROSITE" id="PS51808">
    <property type="entry name" value="CHCH"/>
    <property type="match status" value="1"/>
</dbReference>
<dbReference type="Proteomes" id="UP001152562">
    <property type="component" value="Unassembled WGS sequence"/>
</dbReference>
<dbReference type="AlphaFoldDB" id="A0A9P0TBL6"/>
<dbReference type="GO" id="GO:0007005">
    <property type="term" value="P:mitochondrion organization"/>
    <property type="evidence" value="ECO:0007669"/>
    <property type="project" value="InterPro"/>
</dbReference>